<reference evidence="1 2" key="1">
    <citation type="submission" date="2019-05" db="EMBL/GenBank/DDBJ databases">
        <title>Flagellimonas sp. AsT0115, sp. nov., isolated from a marine red algae, Asparagopsis taxiformis.</title>
        <authorList>
            <person name="Kim J."/>
            <person name="Jeong S.E."/>
            <person name="Jeon C.O."/>
        </authorList>
    </citation>
    <scope>NUCLEOTIDE SEQUENCE [LARGE SCALE GENOMIC DNA]</scope>
    <source>
        <strain evidence="1 2">AsT0115</strain>
    </source>
</reference>
<dbReference type="RefSeq" id="WP_138839488.1">
    <property type="nucleotide sequence ID" value="NZ_VCNI01000007.1"/>
</dbReference>
<gene>
    <name evidence="1" type="ORF">FGG15_19650</name>
</gene>
<keyword evidence="2" id="KW-1185">Reference proteome</keyword>
<accession>A0ABY2WFW1</accession>
<dbReference type="EMBL" id="VCNI01000007">
    <property type="protein sequence ID" value="TMU50440.1"/>
    <property type="molecule type" value="Genomic_DNA"/>
</dbReference>
<dbReference type="Proteomes" id="UP000751614">
    <property type="component" value="Unassembled WGS sequence"/>
</dbReference>
<proteinExistence type="predicted"/>
<sequence length="156" mass="18480">MNEIDTYQGRKVIWINYNELLEGKMPESDWICLMTSSESKPNSDKFDRFTRDAIKNGILEFKGHGEFGELLHDWFDETMVIMETMENHSEIDVMTTWHNNESLADTFWQCFFATCLPETTKYDKLKIVCTDLDGKDRENELENYLKRFAQGWLPKN</sequence>
<comment type="caution">
    <text evidence="1">The sequence shown here is derived from an EMBL/GenBank/DDBJ whole genome shotgun (WGS) entry which is preliminary data.</text>
</comment>
<name>A0ABY2WFW1_9FLAO</name>
<evidence type="ECO:0000313" key="1">
    <source>
        <dbReference type="EMBL" id="TMU50440.1"/>
    </source>
</evidence>
<evidence type="ECO:0000313" key="2">
    <source>
        <dbReference type="Proteomes" id="UP000751614"/>
    </source>
</evidence>
<protein>
    <submittedName>
        <fullName evidence="1">Uncharacterized protein</fullName>
    </submittedName>
</protein>
<organism evidence="1 2">
    <name type="scientific">Flagellimonas algicola</name>
    <dbReference type="NCBI Taxonomy" id="2583815"/>
    <lineage>
        <taxon>Bacteria</taxon>
        <taxon>Pseudomonadati</taxon>
        <taxon>Bacteroidota</taxon>
        <taxon>Flavobacteriia</taxon>
        <taxon>Flavobacteriales</taxon>
        <taxon>Flavobacteriaceae</taxon>
        <taxon>Flagellimonas</taxon>
    </lineage>
</organism>